<dbReference type="InterPro" id="IPR011048">
    <property type="entry name" value="Haem_d1_sf"/>
</dbReference>
<evidence type="ECO:0000313" key="3">
    <source>
        <dbReference type="Proteomes" id="UP000267223"/>
    </source>
</evidence>
<feature type="signal peptide" evidence="1">
    <location>
        <begin position="1"/>
        <end position="21"/>
    </location>
</feature>
<keyword evidence="1" id="KW-0732">Signal</keyword>
<proteinExistence type="predicted"/>
<dbReference type="InterPro" id="IPR051200">
    <property type="entry name" value="Host-pathogen_enzymatic-act"/>
</dbReference>
<protein>
    <submittedName>
        <fullName evidence="2">YncE family protein</fullName>
    </submittedName>
</protein>
<sequence>MKIRFYSCLVLATFLVAHCVAQPTYHVEKKYSIKSSGGWDYIAINNSKVYVAHGSQVNILDEKTGDSIGIIEGTTGVHGIAFDNDLHRGYTSNGRLNNVFVFDLTTNKVLDKIATGENPDAISYETFSKKIITCNGRTKSLSVIDPEKNSVIATIELGGKPEEAVSDGKGKLFVNLEDQNEIAEVDLKNYKVMSRWPIAPGESATGLALDKKTNRLFAGCDNKMLIVADATNGKVIDSVRIGDGCDGVVFDPKNDLIFASCGEGVLTVIKEKDANHFEVAQTVPTQTTARTIALDPLDNTLFLPAATLAPADPKATSGRRSFVPGSFNVLVVKE</sequence>
<dbReference type="Proteomes" id="UP000267223">
    <property type="component" value="Unassembled WGS sequence"/>
</dbReference>
<gene>
    <name evidence="2" type="ORF">EFY79_17985</name>
</gene>
<comment type="caution">
    <text evidence="2">The sequence shown here is derived from an EMBL/GenBank/DDBJ whole genome shotgun (WGS) entry which is preliminary data.</text>
</comment>
<organism evidence="2 3">
    <name type="scientific">Hanamia caeni</name>
    <dbReference type="NCBI Taxonomy" id="2294116"/>
    <lineage>
        <taxon>Bacteria</taxon>
        <taxon>Pseudomonadati</taxon>
        <taxon>Bacteroidota</taxon>
        <taxon>Chitinophagia</taxon>
        <taxon>Chitinophagales</taxon>
        <taxon>Chitinophagaceae</taxon>
        <taxon>Hanamia</taxon>
    </lineage>
</organism>
<dbReference type="RefSeq" id="WP_123122126.1">
    <property type="nucleotide sequence ID" value="NZ_RJJR01000016.1"/>
</dbReference>
<dbReference type="PANTHER" id="PTHR47197:SF3">
    <property type="entry name" value="DIHYDRO-HEME D1 DEHYDROGENASE"/>
    <property type="match status" value="1"/>
</dbReference>
<dbReference type="SUPFAM" id="SSF51004">
    <property type="entry name" value="C-terminal (heme d1) domain of cytochrome cd1-nitrite reductase"/>
    <property type="match status" value="1"/>
</dbReference>
<name>A0A3M9N7X0_9BACT</name>
<dbReference type="EMBL" id="RJJR01000016">
    <property type="protein sequence ID" value="RNI33869.1"/>
    <property type="molecule type" value="Genomic_DNA"/>
</dbReference>
<dbReference type="OrthoDB" id="7187796at2"/>
<evidence type="ECO:0000256" key="1">
    <source>
        <dbReference type="SAM" id="SignalP"/>
    </source>
</evidence>
<dbReference type="Gene3D" id="2.130.10.10">
    <property type="entry name" value="YVTN repeat-like/Quinoprotein amine dehydrogenase"/>
    <property type="match status" value="2"/>
</dbReference>
<keyword evidence="3" id="KW-1185">Reference proteome</keyword>
<dbReference type="PANTHER" id="PTHR47197">
    <property type="entry name" value="PROTEIN NIRF"/>
    <property type="match status" value="1"/>
</dbReference>
<dbReference type="AlphaFoldDB" id="A0A3M9N7X0"/>
<reference evidence="2 3" key="1">
    <citation type="submission" date="2018-11" db="EMBL/GenBank/DDBJ databases">
        <title>Draft genome sequence of Ferruginibacter sp. BO-59.</title>
        <authorList>
            <person name="Im W.T."/>
        </authorList>
    </citation>
    <scope>NUCLEOTIDE SEQUENCE [LARGE SCALE GENOMIC DNA]</scope>
    <source>
        <strain evidence="2 3">BO-59</strain>
    </source>
</reference>
<accession>A0A3M9N7X0</accession>
<feature type="chain" id="PRO_5017936607" evidence="1">
    <location>
        <begin position="22"/>
        <end position="334"/>
    </location>
</feature>
<dbReference type="InterPro" id="IPR015943">
    <property type="entry name" value="WD40/YVTN_repeat-like_dom_sf"/>
</dbReference>
<evidence type="ECO:0000313" key="2">
    <source>
        <dbReference type="EMBL" id="RNI33869.1"/>
    </source>
</evidence>